<comment type="caution">
    <text evidence="1">The sequence shown here is derived from an EMBL/GenBank/DDBJ whole genome shotgun (WGS) entry which is preliminary data.</text>
</comment>
<keyword evidence="2" id="KW-1185">Reference proteome</keyword>
<feature type="non-terminal residue" evidence="1">
    <location>
        <position position="1"/>
    </location>
</feature>
<evidence type="ECO:0000313" key="2">
    <source>
        <dbReference type="Proteomes" id="UP000291343"/>
    </source>
</evidence>
<sequence length="105" mass="12189">VRVPSWITDPPVSQLNVTFSDQAEEKLNCTTREIVSSILREDPRSVYLRERYGNQFYTFLIQDLHVSCKFDNALHTVHVYRVAEADKKCSCGVLEWQCNEHNSLV</sequence>
<dbReference type="STRING" id="195883.A0A482XCC1"/>
<dbReference type="InterPro" id="IPR036413">
    <property type="entry name" value="YaeB-like_sf"/>
</dbReference>
<protein>
    <submittedName>
        <fullName evidence="1">Uncharacterized protein</fullName>
    </submittedName>
</protein>
<dbReference type="Proteomes" id="UP000291343">
    <property type="component" value="Unassembled WGS sequence"/>
</dbReference>
<proteinExistence type="predicted"/>
<dbReference type="PANTHER" id="PTHR12818">
    <property type="entry name" value="TRNA (ADENINE(37)-N6)-METHYLTRANSFERASE"/>
    <property type="match status" value="1"/>
</dbReference>
<dbReference type="SUPFAM" id="SSF118196">
    <property type="entry name" value="YaeB-like"/>
    <property type="match status" value="1"/>
</dbReference>
<reference evidence="1 2" key="1">
    <citation type="journal article" date="2017" name="Gigascience">
        <title>Genome sequence of the small brown planthopper, Laodelphax striatellus.</title>
        <authorList>
            <person name="Zhu J."/>
            <person name="Jiang F."/>
            <person name="Wang X."/>
            <person name="Yang P."/>
            <person name="Bao Y."/>
            <person name="Zhao W."/>
            <person name="Wang W."/>
            <person name="Lu H."/>
            <person name="Wang Q."/>
            <person name="Cui N."/>
            <person name="Li J."/>
            <person name="Chen X."/>
            <person name="Luo L."/>
            <person name="Yu J."/>
            <person name="Kang L."/>
            <person name="Cui F."/>
        </authorList>
    </citation>
    <scope>NUCLEOTIDE SEQUENCE [LARGE SCALE GENOMIC DNA]</scope>
    <source>
        <strain evidence="1">Lst14</strain>
    </source>
</reference>
<dbReference type="AlphaFoldDB" id="A0A482XCC1"/>
<name>A0A482XCC1_LAOST</name>
<organism evidence="1 2">
    <name type="scientific">Laodelphax striatellus</name>
    <name type="common">Small brown planthopper</name>
    <name type="synonym">Delphax striatella</name>
    <dbReference type="NCBI Taxonomy" id="195883"/>
    <lineage>
        <taxon>Eukaryota</taxon>
        <taxon>Metazoa</taxon>
        <taxon>Ecdysozoa</taxon>
        <taxon>Arthropoda</taxon>
        <taxon>Hexapoda</taxon>
        <taxon>Insecta</taxon>
        <taxon>Pterygota</taxon>
        <taxon>Neoptera</taxon>
        <taxon>Paraneoptera</taxon>
        <taxon>Hemiptera</taxon>
        <taxon>Auchenorrhyncha</taxon>
        <taxon>Fulgoroidea</taxon>
        <taxon>Delphacidae</taxon>
        <taxon>Criomorphinae</taxon>
        <taxon>Laodelphax</taxon>
    </lineage>
</organism>
<dbReference type="OrthoDB" id="4882at2759"/>
<dbReference type="InParanoid" id="A0A482XCC1"/>
<dbReference type="SMR" id="A0A482XCC1"/>
<dbReference type="InterPro" id="IPR040372">
    <property type="entry name" value="YaeB-like"/>
</dbReference>
<dbReference type="Gene3D" id="3.30.2310.10">
    <property type="entry name" value="YaeB-like"/>
    <property type="match status" value="1"/>
</dbReference>
<evidence type="ECO:0000313" key="1">
    <source>
        <dbReference type="EMBL" id="RZF43150.1"/>
    </source>
</evidence>
<dbReference type="EMBL" id="QKKF02013153">
    <property type="protein sequence ID" value="RZF43150.1"/>
    <property type="molecule type" value="Genomic_DNA"/>
</dbReference>
<gene>
    <name evidence="1" type="ORF">LSTR_LSTR016032</name>
</gene>
<dbReference type="PANTHER" id="PTHR12818:SF0">
    <property type="entry name" value="TRNA (ADENINE(37)-N6)-METHYLTRANSFERASE"/>
    <property type="match status" value="1"/>
</dbReference>
<accession>A0A482XCC1</accession>